<dbReference type="InterPro" id="IPR001064">
    <property type="entry name" value="Beta/gamma_crystallin"/>
</dbReference>
<evidence type="ECO:0000256" key="2">
    <source>
        <dbReference type="ARBA" id="ARBA00022737"/>
    </source>
</evidence>
<dbReference type="InterPro" id="IPR011024">
    <property type="entry name" value="G_crystallin-like"/>
</dbReference>
<dbReference type="AlphaFoldDB" id="A0A7R8HCH5"/>
<dbReference type="Proteomes" id="UP000675881">
    <property type="component" value="Chromosome 7"/>
</dbReference>
<dbReference type="SMART" id="SM00247">
    <property type="entry name" value="XTALbg"/>
    <property type="match status" value="1"/>
</dbReference>
<dbReference type="SUPFAM" id="SSF49695">
    <property type="entry name" value="gamma-Crystallin-like"/>
    <property type="match status" value="1"/>
</dbReference>
<evidence type="ECO:0000313" key="4">
    <source>
        <dbReference type="Proteomes" id="UP000675881"/>
    </source>
</evidence>
<keyword evidence="2" id="KW-0677">Repeat</keyword>
<dbReference type="Gene3D" id="2.60.20.10">
    <property type="entry name" value="Crystallins"/>
    <property type="match status" value="2"/>
</dbReference>
<dbReference type="EMBL" id="HG994586">
    <property type="protein sequence ID" value="CAF3008355.1"/>
    <property type="molecule type" value="Genomic_DNA"/>
</dbReference>
<reference evidence="3" key="1">
    <citation type="submission" date="2021-02" db="EMBL/GenBank/DDBJ databases">
        <authorList>
            <person name="Bekaert M."/>
        </authorList>
    </citation>
    <scope>NUCLEOTIDE SEQUENCE</scope>
    <source>
        <strain evidence="3">IoA-00</strain>
    </source>
</reference>
<keyword evidence="4" id="KW-1185">Reference proteome</keyword>
<gene>
    <name evidence="3" type="ORF">LSAA_12811</name>
</gene>
<sequence>MEKEFSAGIQNENTLRDPLIYWTFPRDSKTEQRSNFFLRKIILRNWISWAQQEIRDYVGDLDTLNFDDVSQSAVINGVWVFYEDVDYNKYNFGRRSFYGWGKNHQIPSFGQLNWAFSSIRYSGANENMKYSTLNFYEESGFMGDEQYFYLNNPSFYHDNFGKSIILTGCQPWTLYEHTLYRGDHICIYPSSTQNCEPGFFPEPKDFGYLGNKISSVRMGCFSEKVFKGIGVPANSTRIFTPKQL</sequence>
<comment type="similarity">
    <text evidence="1">Belongs to the beta/gamma-crystallin family.</text>
</comment>
<evidence type="ECO:0000313" key="3">
    <source>
        <dbReference type="EMBL" id="CAF3008355.1"/>
    </source>
</evidence>
<accession>A0A7R8HCH5</accession>
<protein>
    <submittedName>
        <fullName evidence="3">CRYG</fullName>
    </submittedName>
</protein>
<proteinExistence type="inferred from homology"/>
<dbReference type="OrthoDB" id="6353266at2759"/>
<name>A0A7R8HCH5_LEPSM</name>
<evidence type="ECO:0000256" key="1">
    <source>
        <dbReference type="ARBA" id="ARBA00009646"/>
    </source>
</evidence>
<organism evidence="3 4">
    <name type="scientific">Lepeophtheirus salmonis</name>
    <name type="common">Salmon louse</name>
    <name type="synonym">Caligus salmonis</name>
    <dbReference type="NCBI Taxonomy" id="72036"/>
    <lineage>
        <taxon>Eukaryota</taxon>
        <taxon>Metazoa</taxon>
        <taxon>Ecdysozoa</taxon>
        <taxon>Arthropoda</taxon>
        <taxon>Crustacea</taxon>
        <taxon>Multicrustacea</taxon>
        <taxon>Hexanauplia</taxon>
        <taxon>Copepoda</taxon>
        <taxon>Siphonostomatoida</taxon>
        <taxon>Caligidae</taxon>
        <taxon>Lepeophtheirus</taxon>
    </lineage>
</organism>